<keyword evidence="5" id="KW-0238">DNA-binding</keyword>
<dbReference type="HOGENOM" id="CLU_007003_3_1_1"/>
<dbReference type="Pfam" id="PF00172">
    <property type="entry name" value="Zn_clus"/>
    <property type="match status" value="1"/>
</dbReference>
<dbReference type="KEGG" id="tmn:UCRPA7_8539"/>
<dbReference type="PANTHER" id="PTHR31313">
    <property type="entry name" value="TY1 ENHANCER ACTIVATOR"/>
    <property type="match status" value="1"/>
</dbReference>
<evidence type="ECO:0000256" key="8">
    <source>
        <dbReference type="SAM" id="MobiDB-lite"/>
    </source>
</evidence>
<keyword evidence="7" id="KW-0539">Nucleus</keyword>
<evidence type="ECO:0000256" key="5">
    <source>
        <dbReference type="ARBA" id="ARBA00023125"/>
    </source>
</evidence>
<dbReference type="GO" id="GO:0005634">
    <property type="term" value="C:nucleus"/>
    <property type="evidence" value="ECO:0007669"/>
    <property type="project" value="UniProtKB-SubCell"/>
</dbReference>
<dbReference type="Pfam" id="PF04082">
    <property type="entry name" value="Fungal_trans"/>
    <property type="match status" value="1"/>
</dbReference>
<evidence type="ECO:0000313" key="11">
    <source>
        <dbReference type="Proteomes" id="UP000014074"/>
    </source>
</evidence>
<keyword evidence="2" id="KW-0479">Metal-binding</keyword>
<feature type="domain" description="Zn(2)-C6 fungal-type" evidence="9">
    <location>
        <begin position="22"/>
        <end position="52"/>
    </location>
</feature>
<proteinExistence type="predicted"/>
<dbReference type="eggNOG" id="ENOG502QV53">
    <property type="taxonomic scope" value="Eukaryota"/>
</dbReference>
<dbReference type="GO" id="GO:0008270">
    <property type="term" value="F:zinc ion binding"/>
    <property type="evidence" value="ECO:0007669"/>
    <property type="project" value="InterPro"/>
</dbReference>
<dbReference type="CDD" id="cd12148">
    <property type="entry name" value="fungal_TF_MHR"/>
    <property type="match status" value="1"/>
</dbReference>
<dbReference type="PROSITE" id="PS00463">
    <property type="entry name" value="ZN2_CY6_FUNGAL_1"/>
    <property type="match status" value="1"/>
</dbReference>
<dbReference type="Gene3D" id="4.10.240.10">
    <property type="entry name" value="Zn(2)-C6 fungal-type DNA-binding domain"/>
    <property type="match status" value="1"/>
</dbReference>
<name>R8B9G4_PHAM7</name>
<dbReference type="RefSeq" id="XP_007919242.1">
    <property type="nucleotide sequence ID" value="XM_007921051.1"/>
</dbReference>
<evidence type="ECO:0000259" key="9">
    <source>
        <dbReference type="PROSITE" id="PS50048"/>
    </source>
</evidence>
<dbReference type="InterPro" id="IPR007219">
    <property type="entry name" value="XnlR_reg_dom"/>
</dbReference>
<dbReference type="GeneID" id="19329399"/>
<dbReference type="EMBL" id="KB933365">
    <property type="protein sequence ID" value="EON95955.1"/>
    <property type="molecule type" value="Genomic_DNA"/>
</dbReference>
<evidence type="ECO:0000256" key="1">
    <source>
        <dbReference type="ARBA" id="ARBA00004123"/>
    </source>
</evidence>
<keyword evidence="11" id="KW-1185">Reference proteome</keyword>
<dbReference type="GO" id="GO:0006351">
    <property type="term" value="P:DNA-templated transcription"/>
    <property type="evidence" value="ECO:0007669"/>
    <property type="project" value="InterPro"/>
</dbReference>
<evidence type="ECO:0000256" key="2">
    <source>
        <dbReference type="ARBA" id="ARBA00022723"/>
    </source>
</evidence>
<protein>
    <submittedName>
        <fullName evidence="10">Putative c6 transcription factor protein</fullName>
    </submittedName>
</protein>
<evidence type="ECO:0000256" key="3">
    <source>
        <dbReference type="ARBA" id="ARBA00022833"/>
    </source>
</evidence>
<dbReference type="AlphaFoldDB" id="R8B9G4"/>
<dbReference type="SUPFAM" id="SSF57701">
    <property type="entry name" value="Zn2/Cys6 DNA-binding domain"/>
    <property type="match status" value="1"/>
</dbReference>
<gene>
    <name evidence="10" type="ORF">UCRPA7_8539</name>
</gene>
<comment type="subcellular location">
    <subcellularLocation>
        <location evidence="1">Nucleus</location>
    </subcellularLocation>
</comment>
<evidence type="ECO:0000256" key="4">
    <source>
        <dbReference type="ARBA" id="ARBA00023015"/>
    </source>
</evidence>
<dbReference type="InterPro" id="IPR001138">
    <property type="entry name" value="Zn2Cys6_DnaBD"/>
</dbReference>
<evidence type="ECO:0000313" key="10">
    <source>
        <dbReference type="EMBL" id="EON95955.1"/>
    </source>
</evidence>
<reference evidence="11" key="1">
    <citation type="journal article" date="2013" name="Genome Announc.">
        <title>Draft genome sequence of the ascomycete Phaeoacremonium aleophilum strain UCR-PA7, a causal agent of the esca disease complex in grapevines.</title>
        <authorList>
            <person name="Blanco-Ulate B."/>
            <person name="Rolshausen P."/>
            <person name="Cantu D."/>
        </authorList>
    </citation>
    <scope>NUCLEOTIDE SEQUENCE [LARGE SCALE GENOMIC DNA]</scope>
    <source>
        <strain evidence="11">UCR-PA7</strain>
    </source>
</reference>
<dbReference type="CDD" id="cd00067">
    <property type="entry name" value="GAL4"/>
    <property type="match status" value="1"/>
</dbReference>
<dbReference type="OrthoDB" id="4161332at2759"/>
<keyword evidence="4" id="KW-0805">Transcription regulation</keyword>
<feature type="region of interest" description="Disordered" evidence="8">
    <location>
        <begin position="65"/>
        <end position="140"/>
    </location>
</feature>
<accession>R8B9G4</accession>
<keyword evidence="6" id="KW-0804">Transcription</keyword>
<dbReference type="GO" id="GO:0000981">
    <property type="term" value="F:DNA-binding transcription factor activity, RNA polymerase II-specific"/>
    <property type="evidence" value="ECO:0007669"/>
    <property type="project" value="InterPro"/>
</dbReference>
<sequence length="543" mass="60884">MDTDNTTIYAHSPKRKRRAPAACTFCRGRKIKCNNEQPRCSNCKIYEKECIYEQKKQRLPEYLLSRRPSEGNAGVSVRRQEHRGRVPLPLSPDADRVPQTDETDSPTAHRSMRGLILSPNGDGPVESTVESDLPPAEGNVGGRYGVPSTYYGPTSAHFEDASVLGTRRRPDIPPDLVEKVLMAEAAHQRQMETINYAAGKLDFDVVDKIQSLYQGRPPSIQDFDTRVPLIFSDKYEELESWTPFAFSESAKNYPGSPAYSVSTFTELCKLCVIMNKIINKVYAEKSAKKESSELWNDRETLQKELEKWSSELPDHLVYSTVQVDKGTVAAKAFAPCAAAATRIVQLVLAYDRAFSIKRAPYLISYATYVSATIHVRIAAQRAPRSDAHTSLETCLSVLEKNGETNWAVRKARKVIIDLAEKMSVALEKRRVISPRSAEKIPPGPQSVDAEQMPQNDYANELGLTFPDLDMEAIVQSFMQEPPEQVRMEEAGFGGPMQNHAAWNTGRSNMLQTDEFLPDDALFGFNRAGLDGYMWNSPSWDQRT</sequence>
<dbReference type="InterPro" id="IPR036864">
    <property type="entry name" value="Zn2-C6_fun-type_DNA-bd_sf"/>
</dbReference>
<dbReference type="Proteomes" id="UP000014074">
    <property type="component" value="Unassembled WGS sequence"/>
</dbReference>
<dbReference type="PROSITE" id="PS50048">
    <property type="entry name" value="ZN2_CY6_FUNGAL_2"/>
    <property type="match status" value="1"/>
</dbReference>
<organism evidence="10 11">
    <name type="scientific">Phaeoacremonium minimum (strain UCR-PA7)</name>
    <name type="common">Esca disease fungus</name>
    <name type="synonym">Togninia minima</name>
    <dbReference type="NCBI Taxonomy" id="1286976"/>
    <lineage>
        <taxon>Eukaryota</taxon>
        <taxon>Fungi</taxon>
        <taxon>Dikarya</taxon>
        <taxon>Ascomycota</taxon>
        <taxon>Pezizomycotina</taxon>
        <taxon>Sordariomycetes</taxon>
        <taxon>Sordariomycetidae</taxon>
        <taxon>Togniniales</taxon>
        <taxon>Togniniaceae</taxon>
        <taxon>Phaeoacremonium</taxon>
    </lineage>
</organism>
<dbReference type="PANTHER" id="PTHR31313:SF86">
    <property type="entry name" value="ZN(2)-C6 FUNGAL-TYPE DOMAIN-CONTAINING PROTEIN"/>
    <property type="match status" value="1"/>
</dbReference>
<evidence type="ECO:0000256" key="6">
    <source>
        <dbReference type="ARBA" id="ARBA00023163"/>
    </source>
</evidence>
<dbReference type="SMART" id="SM00066">
    <property type="entry name" value="GAL4"/>
    <property type="match status" value="1"/>
</dbReference>
<dbReference type="GO" id="GO:0003677">
    <property type="term" value="F:DNA binding"/>
    <property type="evidence" value="ECO:0007669"/>
    <property type="project" value="UniProtKB-KW"/>
</dbReference>
<keyword evidence="3" id="KW-0862">Zinc</keyword>
<evidence type="ECO:0000256" key="7">
    <source>
        <dbReference type="ARBA" id="ARBA00023242"/>
    </source>
</evidence>
<dbReference type="InterPro" id="IPR051615">
    <property type="entry name" value="Transcr_Regulatory_Elem"/>
</dbReference>